<keyword evidence="2" id="KW-1185">Reference proteome</keyword>
<dbReference type="STRING" id="246194.CHY_2161"/>
<evidence type="ECO:0000313" key="1">
    <source>
        <dbReference type="EMBL" id="ABB16181.1"/>
    </source>
</evidence>
<name>Q3AA59_CARHZ</name>
<dbReference type="KEGG" id="chy:CHY_2161"/>
<evidence type="ECO:0000313" key="2">
    <source>
        <dbReference type="Proteomes" id="UP000002706"/>
    </source>
</evidence>
<accession>Q3AA59</accession>
<organism evidence="1 2">
    <name type="scientific">Carboxydothermus hydrogenoformans (strain ATCC BAA-161 / DSM 6008 / Z-2901)</name>
    <dbReference type="NCBI Taxonomy" id="246194"/>
    <lineage>
        <taxon>Bacteria</taxon>
        <taxon>Bacillati</taxon>
        <taxon>Bacillota</taxon>
        <taxon>Clostridia</taxon>
        <taxon>Thermoanaerobacterales</taxon>
        <taxon>Thermoanaerobacteraceae</taxon>
        <taxon>Carboxydothermus</taxon>
    </lineage>
</organism>
<dbReference type="InParanoid" id="Q3AA59"/>
<dbReference type="Proteomes" id="UP000002706">
    <property type="component" value="Chromosome"/>
</dbReference>
<dbReference type="HOGENOM" id="CLU_3005672_0_0_9"/>
<sequence>MNIIEEIYNNVSIEESKPFQDAFKQYHESQKNRLYILDSRLEEEKENRANKEKVMT</sequence>
<dbReference type="EMBL" id="CP000141">
    <property type="protein sequence ID" value="ABB16181.1"/>
    <property type="molecule type" value="Genomic_DNA"/>
</dbReference>
<dbReference type="AlphaFoldDB" id="Q3AA59"/>
<gene>
    <name evidence="1" type="ordered locus">CHY_2161</name>
</gene>
<protein>
    <submittedName>
        <fullName evidence="1">Uncharacterized protein</fullName>
    </submittedName>
</protein>
<proteinExistence type="predicted"/>
<reference evidence="1 2" key="1">
    <citation type="journal article" date="2005" name="PLoS Genet.">
        <title>Life in hot carbon monoxide: the complete genome sequence of Carboxydothermus hydrogenoformans Z-2901.</title>
        <authorList>
            <person name="Wu M."/>
            <person name="Ren Q."/>
            <person name="Durkin A.S."/>
            <person name="Daugherty S.C."/>
            <person name="Brinkac L.M."/>
            <person name="Dodson R.J."/>
            <person name="Madupu R."/>
            <person name="Sullivan S.A."/>
            <person name="Kolonay J.F."/>
            <person name="Haft D.H."/>
            <person name="Nelson W.C."/>
            <person name="Tallon L.J."/>
            <person name="Jones K.M."/>
            <person name="Ulrich L.E."/>
            <person name="Gonzalez J.M."/>
            <person name="Zhulin I.B."/>
            <person name="Robb F.T."/>
            <person name="Eisen J.A."/>
        </authorList>
    </citation>
    <scope>NUCLEOTIDE SEQUENCE [LARGE SCALE GENOMIC DNA]</scope>
    <source>
        <strain evidence="2">ATCC BAA-161 / DSM 6008 / Z-2901</strain>
    </source>
</reference>